<evidence type="ECO:0000313" key="2">
    <source>
        <dbReference type="EMBL" id="MFC4468772.1"/>
    </source>
</evidence>
<accession>A0ABV8YU18</accession>
<dbReference type="EMBL" id="JBHSFG010000052">
    <property type="protein sequence ID" value="MFC4468772.1"/>
    <property type="molecule type" value="Genomic_DNA"/>
</dbReference>
<dbReference type="Pfam" id="PF01797">
    <property type="entry name" value="Y1_Tnp"/>
    <property type="match status" value="1"/>
</dbReference>
<organism evidence="2 3">
    <name type="scientific">Streptomyces xiangluensis</name>
    <dbReference type="NCBI Taxonomy" id="2665720"/>
    <lineage>
        <taxon>Bacteria</taxon>
        <taxon>Bacillati</taxon>
        <taxon>Actinomycetota</taxon>
        <taxon>Actinomycetes</taxon>
        <taxon>Kitasatosporales</taxon>
        <taxon>Streptomycetaceae</taxon>
        <taxon>Streptomyces</taxon>
    </lineage>
</organism>
<protein>
    <submittedName>
        <fullName evidence="2">Transposase</fullName>
    </submittedName>
</protein>
<dbReference type="Proteomes" id="UP001596012">
    <property type="component" value="Unassembled WGS sequence"/>
</dbReference>
<gene>
    <name evidence="2" type="ORF">ACFPH6_30290</name>
</gene>
<dbReference type="InterPro" id="IPR036515">
    <property type="entry name" value="Transposase_17_sf"/>
</dbReference>
<dbReference type="Gene3D" id="3.30.70.1290">
    <property type="entry name" value="Transposase IS200-like"/>
    <property type="match status" value="1"/>
</dbReference>
<evidence type="ECO:0000259" key="1">
    <source>
        <dbReference type="Pfam" id="PF01797"/>
    </source>
</evidence>
<sequence>MPARTSRGVSSRYLRAEYTGRINRIGAGSVFWSPSYFAGSCGGAPLSTVKDYIENQTRPA</sequence>
<keyword evidence="3" id="KW-1185">Reference proteome</keyword>
<reference evidence="3" key="1">
    <citation type="journal article" date="2019" name="Int. J. Syst. Evol. Microbiol.">
        <title>The Global Catalogue of Microorganisms (GCM) 10K type strain sequencing project: providing services to taxonomists for standard genome sequencing and annotation.</title>
        <authorList>
            <consortium name="The Broad Institute Genomics Platform"/>
            <consortium name="The Broad Institute Genome Sequencing Center for Infectious Disease"/>
            <person name="Wu L."/>
            <person name="Ma J."/>
        </authorList>
    </citation>
    <scope>NUCLEOTIDE SEQUENCE [LARGE SCALE GENOMIC DNA]</scope>
    <source>
        <strain evidence="3">DT43</strain>
    </source>
</reference>
<comment type="caution">
    <text evidence="2">The sequence shown here is derived from an EMBL/GenBank/DDBJ whole genome shotgun (WGS) entry which is preliminary data.</text>
</comment>
<proteinExistence type="predicted"/>
<evidence type="ECO:0000313" key="3">
    <source>
        <dbReference type="Proteomes" id="UP001596012"/>
    </source>
</evidence>
<name>A0ABV8YU18_9ACTN</name>
<dbReference type="InterPro" id="IPR002686">
    <property type="entry name" value="Transposase_17"/>
</dbReference>
<feature type="domain" description="Transposase IS200-like" evidence="1">
    <location>
        <begin position="7"/>
        <end position="56"/>
    </location>
</feature>
<dbReference type="SUPFAM" id="SSF143422">
    <property type="entry name" value="Transposase IS200-like"/>
    <property type="match status" value="1"/>
</dbReference>